<dbReference type="InterPro" id="IPR009081">
    <property type="entry name" value="PP-bd_ACP"/>
</dbReference>
<name>A0A2P8D2P5_9BACT</name>
<feature type="domain" description="Carrier" evidence="2">
    <location>
        <begin position="81"/>
        <end position="156"/>
    </location>
</feature>
<protein>
    <submittedName>
        <fullName evidence="3">Acyl carrier protein</fullName>
    </submittedName>
</protein>
<evidence type="ECO:0000313" key="3">
    <source>
        <dbReference type="EMBL" id="PSK91498.1"/>
    </source>
</evidence>
<sequence>MTVQATKSPKKKTATKSVTADKPARPAKAGISTGDEKPESKKPAAAPKKAATKSKPKAADVPAVVMPDATQDVVFDPELVAKMKKIIAAYTDQHAALDQITEDTDNNFIQVLHIDSVDVVEIIIDTEKEFSITIEDEEIKHLKTFKLLYLLVEQKIKAVAS</sequence>
<evidence type="ECO:0000313" key="4">
    <source>
        <dbReference type="Proteomes" id="UP000240572"/>
    </source>
</evidence>
<dbReference type="SUPFAM" id="SSF47336">
    <property type="entry name" value="ACP-like"/>
    <property type="match status" value="1"/>
</dbReference>
<dbReference type="EMBL" id="PYGD01000005">
    <property type="protein sequence ID" value="PSK91498.1"/>
    <property type="molecule type" value="Genomic_DNA"/>
</dbReference>
<organism evidence="3 4">
    <name type="scientific">Taibaiella chishuiensis</name>
    <dbReference type="NCBI Taxonomy" id="1434707"/>
    <lineage>
        <taxon>Bacteria</taxon>
        <taxon>Pseudomonadati</taxon>
        <taxon>Bacteroidota</taxon>
        <taxon>Chitinophagia</taxon>
        <taxon>Chitinophagales</taxon>
        <taxon>Chitinophagaceae</taxon>
        <taxon>Taibaiella</taxon>
    </lineage>
</organism>
<reference evidence="3 4" key="1">
    <citation type="submission" date="2018-03" db="EMBL/GenBank/DDBJ databases">
        <title>Genomic Encyclopedia of Type Strains, Phase III (KMG-III): the genomes of soil and plant-associated and newly described type strains.</title>
        <authorList>
            <person name="Whitman W."/>
        </authorList>
    </citation>
    <scope>NUCLEOTIDE SEQUENCE [LARGE SCALE GENOMIC DNA]</scope>
    <source>
        <strain evidence="3 4">CGMCC 1.12700</strain>
    </source>
</reference>
<evidence type="ECO:0000259" key="2">
    <source>
        <dbReference type="PROSITE" id="PS50075"/>
    </source>
</evidence>
<keyword evidence="4" id="KW-1185">Reference proteome</keyword>
<dbReference type="AlphaFoldDB" id="A0A2P8D2P5"/>
<evidence type="ECO:0000256" key="1">
    <source>
        <dbReference type="SAM" id="MobiDB-lite"/>
    </source>
</evidence>
<accession>A0A2P8D2P5</accession>
<dbReference type="PROSITE" id="PS50075">
    <property type="entry name" value="CARRIER"/>
    <property type="match status" value="1"/>
</dbReference>
<dbReference type="Gene3D" id="1.10.1200.10">
    <property type="entry name" value="ACP-like"/>
    <property type="match status" value="1"/>
</dbReference>
<proteinExistence type="predicted"/>
<dbReference type="InterPro" id="IPR036736">
    <property type="entry name" value="ACP-like_sf"/>
</dbReference>
<feature type="region of interest" description="Disordered" evidence="1">
    <location>
        <begin position="1"/>
        <end position="59"/>
    </location>
</feature>
<dbReference type="RefSeq" id="WP_106523398.1">
    <property type="nucleotide sequence ID" value="NZ_PYGD01000005.1"/>
</dbReference>
<comment type="caution">
    <text evidence="3">The sequence shown here is derived from an EMBL/GenBank/DDBJ whole genome shotgun (WGS) entry which is preliminary data.</text>
</comment>
<gene>
    <name evidence="3" type="ORF">B0I18_10581</name>
</gene>
<dbReference type="Proteomes" id="UP000240572">
    <property type="component" value="Unassembled WGS sequence"/>
</dbReference>